<name>A0ACC0CUD9_9PEZI</name>
<dbReference type="EMBL" id="MU394344">
    <property type="protein sequence ID" value="KAI6083961.1"/>
    <property type="molecule type" value="Genomic_DNA"/>
</dbReference>
<dbReference type="Proteomes" id="UP001497680">
    <property type="component" value="Unassembled WGS sequence"/>
</dbReference>
<accession>A0ACC0CUD9</accession>
<organism evidence="1 2">
    <name type="scientific">Hypoxylon rubiginosum</name>
    <dbReference type="NCBI Taxonomy" id="110542"/>
    <lineage>
        <taxon>Eukaryota</taxon>
        <taxon>Fungi</taxon>
        <taxon>Dikarya</taxon>
        <taxon>Ascomycota</taxon>
        <taxon>Pezizomycotina</taxon>
        <taxon>Sordariomycetes</taxon>
        <taxon>Xylariomycetidae</taxon>
        <taxon>Xylariales</taxon>
        <taxon>Hypoxylaceae</taxon>
        <taxon>Hypoxylon</taxon>
    </lineage>
</organism>
<evidence type="ECO:0000313" key="2">
    <source>
        <dbReference type="Proteomes" id="UP001497680"/>
    </source>
</evidence>
<sequence length="224" mass="24559">MAVIEVQVISDIVCAWCYIAKRNLDRAVQLYQKTYPGGRSDTFVITWAPYYLNYNTAPHSVDKLDLAPIRLAHMTPAQRDALGQRMQRAGSAAGIQFKWGGKIGPGTRQAHRLIRLAAAHKDASVQDAVVEGLFDAYHARERDVSERDVLRDIGVAAGIDGAETDTWLDSDADADVVDAEAAMNKEMLKGSGVPEFVVQGTHRLNGVQDPADLLELFIRVREGG</sequence>
<evidence type="ECO:0000313" key="1">
    <source>
        <dbReference type="EMBL" id="KAI6083961.1"/>
    </source>
</evidence>
<comment type="caution">
    <text evidence="1">The sequence shown here is derived from an EMBL/GenBank/DDBJ whole genome shotgun (WGS) entry which is preliminary data.</text>
</comment>
<protein>
    <submittedName>
        <fullName evidence="1">Thioredoxin-like protein</fullName>
    </submittedName>
</protein>
<proteinExistence type="predicted"/>
<gene>
    <name evidence="1" type="ORF">F4821DRAFT_280467</name>
</gene>
<reference evidence="1 2" key="1">
    <citation type="journal article" date="2022" name="New Phytol.">
        <title>Ecological generalism drives hyperdiversity of secondary metabolite gene clusters in xylarialean endophytes.</title>
        <authorList>
            <person name="Franco M.E.E."/>
            <person name="Wisecaver J.H."/>
            <person name="Arnold A.E."/>
            <person name="Ju Y.M."/>
            <person name="Slot J.C."/>
            <person name="Ahrendt S."/>
            <person name="Moore L.P."/>
            <person name="Eastman K.E."/>
            <person name="Scott K."/>
            <person name="Konkel Z."/>
            <person name="Mondo S.J."/>
            <person name="Kuo A."/>
            <person name="Hayes R.D."/>
            <person name="Haridas S."/>
            <person name="Andreopoulos B."/>
            <person name="Riley R."/>
            <person name="LaButti K."/>
            <person name="Pangilinan J."/>
            <person name="Lipzen A."/>
            <person name="Amirebrahimi M."/>
            <person name="Yan J."/>
            <person name="Adam C."/>
            <person name="Keymanesh K."/>
            <person name="Ng V."/>
            <person name="Louie K."/>
            <person name="Northen T."/>
            <person name="Drula E."/>
            <person name="Henrissat B."/>
            <person name="Hsieh H.M."/>
            <person name="Youens-Clark K."/>
            <person name="Lutzoni F."/>
            <person name="Miadlikowska J."/>
            <person name="Eastwood D.C."/>
            <person name="Hamelin R.C."/>
            <person name="Grigoriev I.V."/>
            <person name="U'Ren J.M."/>
        </authorList>
    </citation>
    <scope>NUCLEOTIDE SEQUENCE [LARGE SCALE GENOMIC DNA]</scope>
    <source>
        <strain evidence="1 2">ER1909</strain>
    </source>
</reference>
<keyword evidence="2" id="KW-1185">Reference proteome</keyword>